<feature type="region of interest" description="Disordered" evidence="1">
    <location>
        <begin position="126"/>
        <end position="155"/>
    </location>
</feature>
<dbReference type="OrthoDB" id="3701073at2"/>
<sequence>MSHVEEVGNTLAAMLGRLPPQQLHPARAWIEEYALPTLTEIGQGSTSPELAQAVALLDRARELIDDVLALSENTRGHLVGYLATLGVSGEQPPPSLPHPSTTPRIPTDASRNRSWIDQVRERLPKYTGGQTTGLTYDQDGTELTESSGRDDESERARLTLHNSTVFPSFDPRGAPGVYTHVETKYAQRMKERGQTYGVVILNKDMCTGPQRCMIAVRAILPRGYTLVVWEPGKQHPVTIHGEAQP</sequence>
<dbReference type="RefSeq" id="WP_092628145.1">
    <property type="nucleotide sequence ID" value="NZ_FNFM01000006.1"/>
</dbReference>
<accession>A0A1G9AQS9</accession>
<dbReference type="InterPro" id="IPR032724">
    <property type="entry name" value="SCP1.201-like"/>
</dbReference>
<feature type="region of interest" description="Disordered" evidence="1">
    <location>
        <begin position="89"/>
        <end position="110"/>
    </location>
</feature>
<evidence type="ECO:0000313" key="3">
    <source>
        <dbReference type="Proteomes" id="UP000199213"/>
    </source>
</evidence>
<proteinExistence type="predicted"/>
<name>A0A1G9AQS9_ACTMZ</name>
<reference evidence="3" key="1">
    <citation type="submission" date="2016-10" db="EMBL/GenBank/DDBJ databases">
        <authorList>
            <person name="Varghese N."/>
            <person name="Submissions S."/>
        </authorList>
    </citation>
    <scope>NUCLEOTIDE SEQUENCE [LARGE SCALE GENOMIC DNA]</scope>
    <source>
        <strain evidence="3">DSM 45460</strain>
    </source>
</reference>
<keyword evidence="3" id="KW-1185">Reference proteome</keyword>
<gene>
    <name evidence="2" type="ORF">SAMN04487820_106201</name>
</gene>
<evidence type="ECO:0000256" key="1">
    <source>
        <dbReference type="SAM" id="MobiDB-lite"/>
    </source>
</evidence>
<organism evidence="2 3">
    <name type="scientific">Actinopolyspora mzabensis</name>
    <dbReference type="NCBI Taxonomy" id="995066"/>
    <lineage>
        <taxon>Bacteria</taxon>
        <taxon>Bacillati</taxon>
        <taxon>Actinomycetota</taxon>
        <taxon>Actinomycetes</taxon>
        <taxon>Actinopolysporales</taxon>
        <taxon>Actinopolysporaceae</taxon>
        <taxon>Actinopolyspora</taxon>
    </lineage>
</organism>
<protein>
    <submittedName>
        <fullName evidence="2">SCP1.201-like deaminase</fullName>
    </submittedName>
</protein>
<dbReference type="EMBL" id="FNFM01000006">
    <property type="protein sequence ID" value="SDK29726.1"/>
    <property type="molecule type" value="Genomic_DNA"/>
</dbReference>
<dbReference type="Proteomes" id="UP000199213">
    <property type="component" value="Unassembled WGS sequence"/>
</dbReference>
<dbReference type="Pfam" id="PF14428">
    <property type="entry name" value="DddA-like"/>
    <property type="match status" value="1"/>
</dbReference>
<dbReference type="AlphaFoldDB" id="A0A1G9AQS9"/>
<evidence type="ECO:0000313" key="2">
    <source>
        <dbReference type="EMBL" id="SDK29726.1"/>
    </source>
</evidence>